<feature type="region of interest" description="Disordered" evidence="2">
    <location>
        <begin position="187"/>
        <end position="209"/>
    </location>
</feature>
<evidence type="ECO:0000313" key="4">
    <source>
        <dbReference type="Proteomes" id="UP001219518"/>
    </source>
</evidence>
<proteinExistence type="predicted"/>
<feature type="compositionally biased region" description="Polar residues" evidence="2">
    <location>
        <begin position="187"/>
        <end position="198"/>
    </location>
</feature>
<dbReference type="Proteomes" id="UP001219518">
    <property type="component" value="Unassembled WGS sequence"/>
</dbReference>
<dbReference type="AlphaFoldDB" id="A0AAE1LLJ3"/>
<feature type="coiled-coil region" evidence="1">
    <location>
        <begin position="241"/>
        <end position="285"/>
    </location>
</feature>
<reference evidence="3" key="2">
    <citation type="journal article" date="2023" name="BMC Genomics">
        <title>Pest status, molecular evolution, and epigenetic factors derived from the genome assembly of Frankliniella fusca, a thysanopteran phytovirus vector.</title>
        <authorList>
            <person name="Catto M.A."/>
            <person name="Labadie P.E."/>
            <person name="Jacobson A.L."/>
            <person name="Kennedy G.G."/>
            <person name="Srinivasan R."/>
            <person name="Hunt B.G."/>
        </authorList>
    </citation>
    <scope>NUCLEOTIDE SEQUENCE</scope>
    <source>
        <strain evidence="3">PL_HMW_Pooled</strain>
    </source>
</reference>
<name>A0AAE1LLJ3_9NEOP</name>
<gene>
    <name evidence="3" type="ORF">KUF71_001673</name>
</gene>
<keyword evidence="4" id="KW-1185">Reference proteome</keyword>
<accession>A0AAE1LLJ3</accession>
<keyword evidence="1" id="KW-0175">Coiled coil</keyword>
<sequence>MTSQGQKHKVRVLTPQQLINLGGNQLRFIRPSQRSVFSAPVNHSTIRPAHTSPALICPSIGSVSDHSNHSPDLAQHLHIQPSSAQPSPPLSQPSSQSSESETSKATATAQWCDSDGKILVSSVLKKSAGAKKREGGSSGCAPPNFTTLEKYMEEEMHTLKEPLEIPAEEVSHCSSLLHEASDYGVSSGSTGPSFQTPVCTPYRKQPKRIHGSGTRQAAVRNSLQHQCIAYLKKAKERRDLRLENEKRKVQLEEDNLKLRREKLALEEERLKFERQKYEYKKAKEKMKNEQWTRRLQIEEDWLAALKELIVTKAHFNKESTIVLST</sequence>
<protein>
    <submittedName>
        <fullName evidence="3">Meiotically up-regulated gene 137 protein</fullName>
    </submittedName>
</protein>
<reference evidence="3" key="1">
    <citation type="submission" date="2021-07" db="EMBL/GenBank/DDBJ databases">
        <authorList>
            <person name="Catto M.A."/>
            <person name="Jacobson A."/>
            <person name="Kennedy G."/>
            <person name="Labadie P."/>
            <person name="Hunt B.G."/>
            <person name="Srinivasan R."/>
        </authorList>
    </citation>
    <scope>NUCLEOTIDE SEQUENCE</scope>
    <source>
        <strain evidence="3">PL_HMW_Pooled</strain>
        <tissue evidence="3">Head</tissue>
    </source>
</reference>
<feature type="region of interest" description="Disordered" evidence="2">
    <location>
        <begin position="79"/>
        <end position="109"/>
    </location>
</feature>
<feature type="compositionally biased region" description="Low complexity" evidence="2">
    <location>
        <begin position="92"/>
        <end position="109"/>
    </location>
</feature>
<comment type="caution">
    <text evidence="3">The sequence shown here is derived from an EMBL/GenBank/DDBJ whole genome shotgun (WGS) entry which is preliminary data.</text>
</comment>
<evidence type="ECO:0000313" key="3">
    <source>
        <dbReference type="EMBL" id="KAK3923014.1"/>
    </source>
</evidence>
<organism evidence="3 4">
    <name type="scientific">Frankliniella fusca</name>
    <dbReference type="NCBI Taxonomy" id="407009"/>
    <lineage>
        <taxon>Eukaryota</taxon>
        <taxon>Metazoa</taxon>
        <taxon>Ecdysozoa</taxon>
        <taxon>Arthropoda</taxon>
        <taxon>Hexapoda</taxon>
        <taxon>Insecta</taxon>
        <taxon>Pterygota</taxon>
        <taxon>Neoptera</taxon>
        <taxon>Paraneoptera</taxon>
        <taxon>Thysanoptera</taxon>
        <taxon>Terebrantia</taxon>
        <taxon>Thripoidea</taxon>
        <taxon>Thripidae</taxon>
        <taxon>Frankliniella</taxon>
    </lineage>
</organism>
<evidence type="ECO:0000256" key="2">
    <source>
        <dbReference type="SAM" id="MobiDB-lite"/>
    </source>
</evidence>
<dbReference type="EMBL" id="JAHWGI010001134">
    <property type="protein sequence ID" value="KAK3923014.1"/>
    <property type="molecule type" value="Genomic_DNA"/>
</dbReference>
<evidence type="ECO:0000256" key="1">
    <source>
        <dbReference type="SAM" id="Coils"/>
    </source>
</evidence>